<name>A0A4R6TEM3_9FLAO</name>
<gene>
    <name evidence="3" type="ORF">DFQ07_3064</name>
</gene>
<keyword evidence="4" id="KW-1185">Reference proteome</keyword>
<dbReference type="Proteomes" id="UP000295390">
    <property type="component" value="Unassembled WGS sequence"/>
</dbReference>
<comment type="similarity">
    <text evidence="1">Belongs to the universal stress protein A family.</text>
</comment>
<dbReference type="InterPro" id="IPR006016">
    <property type="entry name" value="UspA"/>
</dbReference>
<evidence type="ECO:0000313" key="4">
    <source>
        <dbReference type="Proteomes" id="UP000295390"/>
    </source>
</evidence>
<dbReference type="CDD" id="cd00293">
    <property type="entry name" value="USP-like"/>
    <property type="match status" value="1"/>
</dbReference>
<evidence type="ECO:0000259" key="2">
    <source>
        <dbReference type="Pfam" id="PF00582"/>
    </source>
</evidence>
<dbReference type="Gene3D" id="3.40.50.12370">
    <property type="match status" value="1"/>
</dbReference>
<comment type="caution">
    <text evidence="3">The sequence shown here is derived from an EMBL/GenBank/DDBJ whole genome shotgun (WGS) entry which is preliminary data.</text>
</comment>
<reference evidence="3 4" key="1">
    <citation type="submission" date="2019-03" db="EMBL/GenBank/DDBJ databases">
        <title>Genomic Encyclopedia of Type Strains, Phase III (KMG-III): the genomes of soil and plant-associated and newly described type strains.</title>
        <authorList>
            <person name="Whitman W."/>
        </authorList>
    </citation>
    <scope>NUCLEOTIDE SEQUENCE [LARGE SCALE GENOMIC DNA]</scope>
    <source>
        <strain evidence="3 4">CECT 8283</strain>
    </source>
</reference>
<dbReference type="SUPFAM" id="SSF52402">
    <property type="entry name" value="Adenine nucleotide alpha hydrolases-like"/>
    <property type="match status" value="2"/>
</dbReference>
<dbReference type="PANTHER" id="PTHR46268:SF6">
    <property type="entry name" value="UNIVERSAL STRESS PROTEIN UP12"/>
    <property type="match status" value="1"/>
</dbReference>
<accession>A0A4R6TEM3</accession>
<feature type="domain" description="UspA" evidence="2">
    <location>
        <begin position="2"/>
        <end position="150"/>
    </location>
</feature>
<proteinExistence type="inferred from homology"/>
<organism evidence="3 4">
    <name type="scientific">Tenacibaculum caenipelagi</name>
    <dbReference type="NCBI Taxonomy" id="1325435"/>
    <lineage>
        <taxon>Bacteria</taxon>
        <taxon>Pseudomonadati</taxon>
        <taxon>Bacteroidota</taxon>
        <taxon>Flavobacteriia</taxon>
        <taxon>Flavobacteriales</taxon>
        <taxon>Flavobacteriaceae</taxon>
        <taxon>Tenacibaculum</taxon>
    </lineage>
</organism>
<evidence type="ECO:0000256" key="1">
    <source>
        <dbReference type="ARBA" id="ARBA00008791"/>
    </source>
</evidence>
<sequence length="285" mass="33152">MKKKILLLTDFSETSYNAIAYALELFKTERCDFYVLNVFKTVYNLIEDIIPPKPREKGYDEPKEKSLLGLDRVSKRIESKEEQNPFHQFNYLSLNGESLLNIVDEVVEQKDIEMVIMATKGLTDDKSSVFGSNAIQIMEKIRNCPVLVVPKKAQKKIPKEIVFPTSYRTHYKKRELTYLIDIVRTCNASLRVLHITNNDDIDKNQKERKEMLEEYFEGLNYSFHSLSCITVSMAIKCFVESRDSDMVAFINKKHAFFDTIFSKPLVKEVGYKLKVPVLVLHDLRN</sequence>
<dbReference type="AlphaFoldDB" id="A0A4R6TEM3"/>
<dbReference type="Pfam" id="PF00582">
    <property type="entry name" value="Usp"/>
    <property type="match status" value="1"/>
</dbReference>
<dbReference type="RefSeq" id="WP_133538041.1">
    <property type="nucleotide sequence ID" value="NZ_SNYH01000007.1"/>
</dbReference>
<evidence type="ECO:0000313" key="3">
    <source>
        <dbReference type="EMBL" id="TDQ21967.1"/>
    </source>
</evidence>
<dbReference type="EMBL" id="SNYH01000007">
    <property type="protein sequence ID" value="TDQ21967.1"/>
    <property type="molecule type" value="Genomic_DNA"/>
</dbReference>
<protein>
    <submittedName>
        <fullName evidence="3">Nucleotide-binding universal stress UspA family protein</fullName>
    </submittedName>
</protein>
<dbReference type="PANTHER" id="PTHR46268">
    <property type="entry name" value="STRESS RESPONSE PROTEIN NHAX"/>
    <property type="match status" value="1"/>
</dbReference>
<dbReference type="OrthoDB" id="9788959at2"/>